<dbReference type="GeneID" id="57359754"/>
<proteinExistence type="predicted"/>
<reference evidence="2 3" key="1">
    <citation type="submission" date="2013-07" db="EMBL/GenBank/DDBJ databases">
        <title>Comparative Genomic and Metabolomic Analysis of Twelve Strains of Pseudoalteromonas luteoviolacea.</title>
        <authorList>
            <person name="Vynne N.G."/>
            <person name="Mansson M."/>
            <person name="Gram L."/>
        </authorList>
    </citation>
    <scope>NUCLEOTIDE SEQUENCE [LARGE SCALE GENOMIC DNA]</scope>
    <source>
        <strain evidence="2 3">DSM 6061</strain>
    </source>
</reference>
<dbReference type="Gene3D" id="3.90.1520.10">
    <property type="entry name" value="H-NOX domain"/>
    <property type="match status" value="1"/>
</dbReference>
<accession>A0A166W7K3</accession>
<organism evidence="2 3">
    <name type="scientific">Pseudoalteromonas luteoviolacea DSM 6061</name>
    <dbReference type="NCBI Taxonomy" id="1365250"/>
    <lineage>
        <taxon>Bacteria</taxon>
        <taxon>Pseudomonadati</taxon>
        <taxon>Pseudomonadota</taxon>
        <taxon>Gammaproteobacteria</taxon>
        <taxon>Alteromonadales</taxon>
        <taxon>Pseudoalteromonadaceae</taxon>
        <taxon>Pseudoalteromonas</taxon>
    </lineage>
</organism>
<name>A0A166W7K3_9GAMM</name>
<dbReference type="InterPro" id="IPR011644">
    <property type="entry name" value="Heme_NO-bd"/>
</dbReference>
<sequence>MKGIIFRCLEELVINTKGMDVWEQLLEKHCPEDRVYVSARSYPDEELVGLATSVSQALNLSMPETLKAFGTYLFGFLAKRHTSIVEEFKSFEQLIISIDDVIHQEVQKLYEEPNLPTIEAKIYDEHTIHLVYRSPRKLCFCAEGLIYGCAEHFNKTIKIEHPLCMHNGEKECLLKITHS</sequence>
<dbReference type="GO" id="GO:0020037">
    <property type="term" value="F:heme binding"/>
    <property type="evidence" value="ECO:0007669"/>
    <property type="project" value="InterPro"/>
</dbReference>
<dbReference type="Pfam" id="PF07700">
    <property type="entry name" value="HNOB"/>
    <property type="match status" value="1"/>
</dbReference>
<dbReference type="PATRIC" id="fig|1365250.3.peg.3193"/>
<keyword evidence="3" id="KW-1185">Reference proteome</keyword>
<feature type="domain" description="Heme NO-binding" evidence="1">
    <location>
        <begin position="2"/>
        <end position="161"/>
    </location>
</feature>
<dbReference type="InterPro" id="IPR024096">
    <property type="entry name" value="NO_sig/Golgi_transp_ligand-bd"/>
</dbReference>
<gene>
    <name evidence="2" type="ORF">N475_17985</name>
</gene>
<dbReference type="Proteomes" id="UP000076643">
    <property type="component" value="Unassembled WGS sequence"/>
</dbReference>
<dbReference type="InterPro" id="IPR038158">
    <property type="entry name" value="H-NOX_domain_sf"/>
</dbReference>
<evidence type="ECO:0000313" key="2">
    <source>
        <dbReference type="EMBL" id="KZN35905.1"/>
    </source>
</evidence>
<evidence type="ECO:0000259" key="1">
    <source>
        <dbReference type="Pfam" id="PF07700"/>
    </source>
</evidence>
<comment type="caution">
    <text evidence="2">The sequence shown here is derived from an EMBL/GenBank/DDBJ whole genome shotgun (WGS) entry which is preliminary data.</text>
</comment>
<protein>
    <recommendedName>
        <fullName evidence="1">Heme NO-binding domain-containing protein</fullName>
    </recommendedName>
</protein>
<dbReference type="AlphaFoldDB" id="A0A166W7K3"/>
<dbReference type="PANTHER" id="PTHR45655:SF13">
    <property type="entry name" value="SOLUBLE GUANYLATE CYCLASE GCY-32-RELATED"/>
    <property type="match status" value="1"/>
</dbReference>
<evidence type="ECO:0000313" key="3">
    <source>
        <dbReference type="Proteomes" id="UP000076643"/>
    </source>
</evidence>
<dbReference type="RefSeq" id="WP_063358200.1">
    <property type="nucleotide sequence ID" value="NZ_AQHB01000049.1"/>
</dbReference>
<dbReference type="SUPFAM" id="SSF111126">
    <property type="entry name" value="Ligand-binding domain in the NO signalling and Golgi transport"/>
    <property type="match status" value="1"/>
</dbReference>
<dbReference type="PANTHER" id="PTHR45655">
    <property type="entry name" value="GUANYLATE CYCLASE SOLUBLE SUBUNIT BETA-2"/>
    <property type="match status" value="1"/>
</dbReference>
<dbReference type="EMBL" id="AUYB01000110">
    <property type="protein sequence ID" value="KZN35905.1"/>
    <property type="molecule type" value="Genomic_DNA"/>
</dbReference>